<feature type="region of interest" description="Disordered" evidence="1">
    <location>
        <begin position="1"/>
        <end position="42"/>
    </location>
</feature>
<dbReference type="EnsemblMetazoa" id="GAUT042401-RA">
    <property type="protein sequence ID" value="GAUT042401-PA"/>
    <property type="gene ID" value="GAUT042401"/>
</dbReference>
<evidence type="ECO:0000256" key="1">
    <source>
        <dbReference type="SAM" id="MobiDB-lite"/>
    </source>
</evidence>
<protein>
    <submittedName>
        <fullName evidence="2">Uncharacterized protein</fullName>
    </submittedName>
</protein>
<organism evidence="2 3">
    <name type="scientific">Glossina austeni</name>
    <name type="common">Savannah tsetse fly</name>
    <dbReference type="NCBI Taxonomy" id="7395"/>
    <lineage>
        <taxon>Eukaryota</taxon>
        <taxon>Metazoa</taxon>
        <taxon>Ecdysozoa</taxon>
        <taxon>Arthropoda</taxon>
        <taxon>Hexapoda</taxon>
        <taxon>Insecta</taxon>
        <taxon>Pterygota</taxon>
        <taxon>Neoptera</taxon>
        <taxon>Endopterygota</taxon>
        <taxon>Diptera</taxon>
        <taxon>Brachycera</taxon>
        <taxon>Muscomorpha</taxon>
        <taxon>Hippoboscoidea</taxon>
        <taxon>Glossinidae</taxon>
        <taxon>Glossina</taxon>
    </lineage>
</organism>
<evidence type="ECO:0000313" key="2">
    <source>
        <dbReference type="EnsemblMetazoa" id="GAUT042401-PA"/>
    </source>
</evidence>
<dbReference type="STRING" id="7395.A0A1A9VN95"/>
<sequence>MRIQMESYLESKNPDKWKYNPPMNPANAAPGAPPGGGPGTIGPIGMGTGMGGIAGMPHMQLPPAMQSGNIYDHPGVHPGVGMNGVGVPKPPPPGQPGPGELVYLGGQPHAAAAAALGMMPQNQFLSNQAAAAAAAANRNAAAFNVICASAFWYVSSTKSIHVHIVHEVAFKQKSKD</sequence>
<evidence type="ECO:0000313" key="3">
    <source>
        <dbReference type="Proteomes" id="UP000078200"/>
    </source>
</evidence>
<keyword evidence="3" id="KW-1185">Reference proteome</keyword>
<dbReference type="VEuPathDB" id="VectorBase:GAUT042401"/>
<reference evidence="2" key="1">
    <citation type="submission" date="2020-05" db="UniProtKB">
        <authorList>
            <consortium name="EnsemblMetazoa"/>
        </authorList>
    </citation>
    <scope>IDENTIFICATION</scope>
    <source>
        <strain evidence="2">TTRI</strain>
    </source>
</reference>
<dbReference type="Proteomes" id="UP000078200">
    <property type="component" value="Unassembled WGS sequence"/>
</dbReference>
<name>A0A1A9VN95_GLOAU</name>
<dbReference type="AlphaFoldDB" id="A0A1A9VN95"/>
<accession>A0A1A9VN95</accession>
<proteinExistence type="predicted"/>